<comment type="caution">
    <text evidence="2">The sequence shown here is derived from an EMBL/GenBank/DDBJ whole genome shotgun (WGS) entry which is preliminary data.</text>
</comment>
<reference evidence="2 3" key="1">
    <citation type="journal article" date="2015" name="Genome Announc.">
        <title>Expanding the biotechnology potential of lactobacilli through comparative genomics of 213 strains and associated genera.</title>
        <authorList>
            <person name="Sun Z."/>
            <person name="Harris H.M."/>
            <person name="McCann A."/>
            <person name="Guo C."/>
            <person name="Argimon S."/>
            <person name="Zhang W."/>
            <person name="Yang X."/>
            <person name="Jeffery I.B."/>
            <person name="Cooney J.C."/>
            <person name="Kagawa T.F."/>
            <person name="Liu W."/>
            <person name="Song Y."/>
            <person name="Salvetti E."/>
            <person name="Wrobel A."/>
            <person name="Rasinkangas P."/>
            <person name="Parkhill J."/>
            <person name="Rea M.C."/>
            <person name="O'Sullivan O."/>
            <person name="Ritari J."/>
            <person name="Douillard F.P."/>
            <person name="Paul Ross R."/>
            <person name="Yang R."/>
            <person name="Briner A.E."/>
            <person name="Felis G.E."/>
            <person name="de Vos W.M."/>
            <person name="Barrangou R."/>
            <person name="Klaenhammer T.R."/>
            <person name="Caufield P.W."/>
            <person name="Cui Y."/>
            <person name="Zhang H."/>
            <person name="O'Toole P.W."/>
        </authorList>
    </citation>
    <scope>NUCLEOTIDE SEQUENCE [LARGE SCALE GENOMIC DNA]</scope>
    <source>
        <strain evidence="2 3">DSM 15354</strain>
    </source>
</reference>
<gene>
    <name evidence="2" type="ORF">FC23_GL000113</name>
</gene>
<dbReference type="GO" id="GO:0005829">
    <property type="term" value="C:cytosol"/>
    <property type="evidence" value="ECO:0007669"/>
    <property type="project" value="TreeGrafter"/>
</dbReference>
<evidence type="ECO:0000313" key="2">
    <source>
        <dbReference type="EMBL" id="KRL63866.1"/>
    </source>
</evidence>
<dbReference type="SUPFAM" id="SSF51004">
    <property type="entry name" value="C-terminal (heme d1) domain of cytochrome cd1-nitrite reductase"/>
    <property type="match status" value="1"/>
</dbReference>
<dbReference type="STRING" id="1122152.GCA_000425905_00571"/>
<evidence type="ECO:0000256" key="1">
    <source>
        <dbReference type="ARBA" id="ARBA00005564"/>
    </source>
</evidence>
<dbReference type="InterPro" id="IPR050282">
    <property type="entry name" value="Cycloisomerase_2"/>
</dbReference>
<dbReference type="InterPro" id="IPR011048">
    <property type="entry name" value="Haem_d1_sf"/>
</dbReference>
<dbReference type="Gene3D" id="2.130.10.10">
    <property type="entry name" value="YVTN repeat-like/Quinoprotein amine dehydrogenase"/>
    <property type="match status" value="1"/>
</dbReference>
<dbReference type="PANTHER" id="PTHR30344">
    <property type="entry name" value="6-PHOSPHOGLUCONOLACTONASE-RELATED"/>
    <property type="match status" value="1"/>
</dbReference>
<dbReference type="EMBL" id="AZFB01000001">
    <property type="protein sequence ID" value="KRL63866.1"/>
    <property type="molecule type" value="Genomic_DNA"/>
</dbReference>
<keyword evidence="3" id="KW-1185">Reference proteome</keyword>
<dbReference type="eggNOG" id="COG2706">
    <property type="taxonomic scope" value="Bacteria"/>
</dbReference>
<evidence type="ECO:0000313" key="3">
    <source>
        <dbReference type="Proteomes" id="UP000051931"/>
    </source>
</evidence>
<dbReference type="PATRIC" id="fig|1122152.4.peg.114"/>
<dbReference type="Pfam" id="PF10282">
    <property type="entry name" value="Lactonase"/>
    <property type="match status" value="1"/>
</dbReference>
<protein>
    <submittedName>
        <fullName evidence="2">6-Phosphogluconolactonase</fullName>
    </submittedName>
</protein>
<dbReference type="AlphaFoldDB" id="A0A0R1SAX6"/>
<organism evidence="2 3">
    <name type="scientific">Lactobacillus psittaci DSM 15354</name>
    <dbReference type="NCBI Taxonomy" id="1122152"/>
    <lineage>
        <taxon>Bacteria</taxon>
        <taxon>Bacillati</taxon>
        <taxon>Bacillota</taxon>
        <taxon>Bacilli</taxon>
        <taxon>Lactobacillales</taxon>
        <taxon>Lactobacillaceae</taxon>
        <taxon>Lactobacillus</taxon>
    </lineage>
</organism>
<proteinExistence type="inferred from homology"/>
<dbReference type="InterPro" id="IPR015943">
    <property type="entry name" value="WD40/YVTN_repeat-like_dom_sf"/>
</dbReference>
<dbReference type="OrthoDB" id="9790815at2"/>
<dbReference type="InterPro" id="IPR019405">
    <property type="entry name" value="Lactonase_7-beta_prop"/>
</dbReference>
<dbReference type="RefSeq" id="WP_027824761.1">
    <property type="nucleotide sequence ID" value="NZ_AUEI01000004.1"/>
</dbReference>
<sequence>MQVFIGGYTKTSSQGIYQASLNNGKVSEFNLCLPESGPTYLKKDGNYLISISKKENKGGIDLFDLSNKKLRSSFYSDGASPAYIGINRKEKLIFTANYHTAYLSVFSYQDGKLKLLDQVKHQNDNLGPRPEQVDGAHPHFFDQTPKGNLVSCDLGNDSVDFYSFKNNSLKHQAQYKNEPGFGSRHLVFTKDGKHFFVAGELSSKINLVAFDEENWQFKNLATYSTIPAEFHEHNGVAAIRISDDNKFLYVSNRGHNSITVFKIGKDFQLKLLQRISTFGEFPRDFNWDMSQKWVIAANQNSNNATLYERSSELGTLALVQKDISVPEGTCVVFSED</sequence>
<dbReference type="Proteomes" id="UP000051931">
    <property type="component" value="Unassembled WGS sequence"/>
</dbReference>
<dbReference type="PANTHER" id="PTHR30344:SF1">
    <property type="entry name" value="6-PHOSPHOGLUCONOLACTONASE"/>
    <property type="match status" value="1"/>
</dbReference>
<name>A0A0R1SAX6_9LACO</name>
<comment type="similarity">
    <text evidence="1">Belongs to the cycloisomerase 2 family.</text>
</comment>
<accession>A0A0R1SAX6</accession>
<dbReference type="GO" id="GO:0017057">
    <property type="term" value="F:6-phosphogluconolactonase activity"/>
    <property type="evidence" value="ECO:0007669"/>
    <property type="project" value="TreeGrafter"/>
</dbReference>